<protein>
    <submittedName>
        <fullName evidence="1">Uncharacterized protein</fullName>
    </submittedName>
</protein>
<keyword evidence="2" id="KW-1185">Reference proteome</keyword>
<gene>
    <name evidence="1" type="ORF">OVS_03360</name>
</gene>
<dbReference type="RefSeq" id="WP_024071432.1">
    <property type="nucleotide sequence ID" value="NC_023062.1"/>
</dbReference>
<evidence type="ECO:0000313" key="2">
    <source>
        <dbReference type="Proteomes" id="UP000018745"/>
    </source>
</evidence>
<organism evidence="1 2">
    <name type="scientific">Mycoplasma ovis str. Michigan</name>
    <dbReference type="NCBI Taxonomy" id="1415773"/>
    <lineage>
        <taxon>Bacteria</taxon>
        <taxon>Bacillati</taxon>
        <taxon>Mycoplasmatota</taxon>
        <taxon>Mollicutes</taxon>
        <taxon>Mycoplasmataceae</taxon>
        <taxon>Mycoplasma</taxon>
    </lineage>
</organism>
<evidence type="ECO:0000313" key="1">
    <source>
        <dbReference type="EMBL" id="AHC40424.1"/>
    </source>
</evidence>
<proteinExistence type="predicted"/>
<reference evidence="1 2" key="1">
    <citation type="journal article" date="2014" name="Genome Announc.">
        <title>Complete Genome Sequence of Mycoplasma ovis Strain Michigan, a Hemoplasma of Sheep with Two Distinct 16S rRNA Genes.</title>
        <authorList>
            <person name="Deshuillers P.L."/>
            <person name="Santos A.P."/>
            <person name="do Nascimento N.C."/>
            <person name="Hampel J.A."/>
            <person name="Bergin I.L."/>
            <person name="Dyson M.C."/>
            <person name="Messick J.B."/>
        </authorList>
    </citation>
    <scope>NUCLEOTIDE SEQUENCE [LARGE SCALE GENOMIC DNA]</scope>
    <source>
        <strain evidence="1 2">Michigan</strain>
    </source>
</reference>
<sequence length="176" mass="19653">MGFLGLTKFLALAGGVTGIIATVVVKATSSKTSNTKINIHDEKNMFLTDKSCYIVETTSSQQDQLLACSNKKYYLNNLSNNSFIELKDLKTLGESEVSSVMINKDKPEEIKKWTMKDDAWKTFPKDINLGLEDKDKLKANGYCFIAYVLDRGRGMSWICDETSSKNLGSIKLIPFV</sequence>
<name>A0ABM5P1Z3_9MOLU</name>
<accession>A0ABM5P1Z3</accession>
<dbReference type="Proteomes" id="UP000018745">
    <property type="component" value="Chromosome"/>
</dbReference>
<dbReference type="EMBL" id="CP006935">
    <property type="protein sequence ID" value="AHC40424.1"/>
    <property type="molecule type" value="Genomic_DNA"/>
</dbReference>